<sequence>MKIRINKFLTLRLEKGETNIYITGKIFQQCKCLLLDVSLENNFNLRNINSIDEAAEKLDHGL</sequence>
<comment type="caution">
    <text evidence="1">The sequence shown here is derived from an EMBL/GenBank/DDBJ whole genome shotgun (WGS) entry which is preliminary data.</text>
</comment>
<accession>A0A0F9KL15</accession>
<organism evidence="1">
    <name type="scientific">marine sediment metagenome</name>
    <dbReference type="NCBI Taxonomy" id="412755"/>
    <lineage>
        <taxon>unclassified sequences</taxon>
        <taxon>metagenomes</taxon>
        <taxon>ecological metagenomes</taxon>
    </lineage>
</organism>
<dbReference type="EMBL" id="LAZR01008972">
    <property type="protein sequence ID" value="KKM75461.1"/>
    <property type="molecule type" value="Genomic_DNA"/>
</dbReference>
<gene>
    <name evidence="1" type="ORF">LCGC14_1390020</name>
</gene>
<reference evidence="1" key="1">
    <citation type="journal article" date="2015" name="Nature">
        <title>Complex archaea that bridge the gap between prokaryotes and eukaryotes.</title>
        <authorList>
            <person name="Spang A."/>
            <person name="Saw J.H."/>
            <person name="Jorgensen S.L."/>
            <person name="Zaremba-Niedzwiedzka K."/>
            <person name="Martijn J."/>
            <person name="Lind A.E."/>
            <person name="van Eijk R."/>
            <person name="Schleper C."/>
            <person name="Guy L."/>
            <person name="Ettema T.J."/>
        </authorList>
    </citation>
    <scope>NUCLEOTIDE SEQUENCE</scope>
</reference>
<evidence type="ECO:0000313" key="1">
    <source>
        <dbReference type="EMBL" id="KKM75461.1"/>
    </source>
</evidence>
<dbReference type="AlphaFoldDB" id="A0A0F9KL15"/>
<name>A0A0F9KL15_9ZZZZ</name>
<protein>
    <submittedName>
        <fullName evidence="1">Uncharacterized protein</fullName>
    </submittedName>
</protein>
<proteinExistence type="predicted"/>